<keyword evidence="1" id="KW-0472">Membrane</keyword>
<accession>A0ABV2WHC3</accession>
<organism evidence="2 3">
    <name type="scientific">Nocardia rhamnosiphila</name>
    <dbReference type="NCBI Taxonomy" id="426716"/>
    <lineage>
        <taxon>Bacteria</taxon>
        <taxon>Bacillati</taxon>
        <taxon>Actinomycetota</taxon>
        <taxon>Actinomycetes</taxon>
        <taxon>Mycobacteriales</taxon>
        <taxon>Nocardiaceae</taxon>
        <taxon>Nocardia</taxon>
    </lineage>
</organism>
<keyword evidence="1" id="KW-1133">Transmembrane helix</keyword>
<feature type="transmembrane region" description="Helical" evidence="1">
    <location>
        <begin position="21"/>
        <end position="40"/>
    </location>
</feature>
<keyword evidence="3" id="KW-1185">Reference proteome</keyword>
<comment type="caution">
    <text evidence="2">The sequence shown here is derived from an EMBL/GenBank/DDBJ whole genome shotgun (WGS) entry which is preliminary data.</text>
</comment>
<keyword evidence="1" id="KW-0812">Transmembrane</keyword>
<dbReference type="Proteomes" id="UP001550628">
    <property type="component" value="Unassembled WGS sequence"/>
</dbReference>
<sequence length="201" mass="20844">MNTRGSAAFTRSGRLAWNEKTSAGAGLVVVLMLGITVLSGCGGSGEDVGSGGTVATSTTRRLEAVPAPDPVTPDGVAVAALREIYQWEPATEVPGASLERARKWLGPSLTRVLDASTATAGAPAVSLQWGDWAAAGARVEAFTFASGDRPPTGPDPGVQQFKIGIEQTVVYPDGREEPLAPSTVIATVVRTPQGWRLDGYR</sequence>
<name>A0ABV2WHC3_9NOCA</name>
<dbReference type="EMBL" id="JBEYBF010000001">
    <property type="protein sequence ID" value="MEU1950290.1"/>
    <property type="molecule type" value="Genomic_DNA"/>
</dbReference>
<evidence type="ECO:0000256" key="1">
    <source>
        <dbReference type="SAM" id="Phobius"/>
    </source>
</evidence>
<dbReference type="RefSeq" id="WP_356954720.1">
    <property type="nucleotide sequence ID" value="NZ_JBEYBD010000002.1"/>
</dbReference>
<reference evidence="2 3" key="1">
    <citation type="submission" date="2024-06" db="EMBL/GenBank/DDBJ databases">
        <title>The Natural Products Discovery Center: Release of the First 8490 Sequenced Strains for Exploring Actinobacteria Biosynthetic Diversity.</title>
        <authorList>
            <person name="Kalkreuter E."/>
            <person name="Kautsar S.A."/>
            <person name="Yang D."/>
            <person name="Bader C.D."/>
            <person name="Teijaro C.N."/>
            <person name="Fluegel L."/>
            <person name="Davis C.M."/>
            <person name="Simpson J.R."/>
            <person name="Lauterbach L."/>
            <person name="Steele A.D."/>
            <person name="Gui C."/>
            <person name="Meng S."/>
            <person name="Li G."/>
            <person name="Viehrig K."/>
            <person name="Ye F."/>
            <person name="Su P."/>
            <person name="Kiefer A.F."/>
            <person name="Nichols A."/>
            <person name="Cepeda A.J."/>
            <person name="Yan W."/>
            <person name="Fan B."/>
            <person name="Jiang Y."/>
            <person name="Adhikari A."/>
            <person name="Zheng C.-J."/>
            <person name="Schuster L."/>
            <person name="Cowan T.M."/>
            <person name="Smanski M.J."/>
            <person name="Chevrette M.G."/>
            <person name="De Carvalho L.P.S."/>
            <person name="Shen B."/>
        </authorList>
    </citation>
    <scope>NUCLEOTIDE SEQUENCE [LARGE SCALE GENOMIC DNA]</scope>
    <source>
        <strain evidence="2 3">NPDC019708</strain>
    </source>
</reference>
<proteinExistence type="predicted"/>
<protein>
    <submittedName>
        <fullName evidence="2">Uncharacterized protein</fullName>
    </submittedName>
</protein>
<evidence type="ECO:0000313" key="2">
    <source>
        <dbReference type="EMBL" id="MEU1950290.1"/>
    </source>
</evidence>
<evidence type="ECO:0000313" key="3">
    <source>
        <dbReference type="Proteomes" id="UP001550628"/>
    </source>
</evidence>
<gene>
    <name evidence="2" type="ORF">ABZ510_00390</name>
</gene>